<comment type="catalytic activity">
    <reaction evidence="3">
        <text>5-methylaminomethyl-2-thiouridine(34) in tRNA + selenophosphate + (2E)-geranyl diphosphate + H2O + H(+) = 5-methylaminomethyl-2-selenouridine(34) in tRNA + (2E)-thiogeraniol + phosphate + diphosphate</text>
        <dbReference type="Rhea" id="RHEA:42716"/>
        <dbReference type="Rhea" id="RHEA-COMP:10195"/>
        <dbReference type="Rhea" id="RHEA-COMP:10196"/>
        <dbReference type="ChEBI" id="CHEBI:15377"/>
        <dbReference type="ChEBI" id="CHEBI:15378"/>
        <dbReference type="ChEBI" id="CHEBI:16144"/>
        <dbReference type="ChEBI" id="CHEBI:33019"/>
        <dbReference type="ChEBI" id="CHEBI:43474"/>
        <dbReference type="ChEBI" id="CHEBI:58057"/>
        <dbReference type="ChEBI" id="CHEBI:74455"/>
        <dbReference type="ChEBI" id="CHEBI:82743"/>
        <dbReference type="ChEBI" id="CHEBI:143703"/>
        <dbReference type="EC" id="2.9.1.3"/>
    </reaction>
</comment>
<dbReference type="Proteomes" id="UP000316416">
    <property type="component" value="Chromosome"/>
</dbReference>
<accession>A0ABX6VBU4</accession>
<dbReference type="PROSITE" id="PS50206">
    <property type="entry name" value="RHODANESE_3"/>
    <property type="match status" value="1"/>
</dbReference>
<name>A0ABX6VBU4_9GAMM</name>
<dbReference type="EMBL" id="CP045503">
    <property type="protein sequence ID" value="QPG60104.1"/>
    <property type="molecule type" value="Genomic_DNA"/>
</dbReference>
<evidence type="ECO:0000256" key="3">
    <source>
        <dbReference type="HAMAP-Rule" id="MF_01622"/>
    </source>
</evidence>
<comment type="similarity">
    <text evidence="3">Belongs to the SelU family.</text>
</comment>
<dbReference type="InterPro" id="IPR058840">
    <property type="entry name" value="AAA_SelU"/>
</dbReference>
<feature type="active site" description="S-selanylcysteine intermediate" evidence="3">
    <location>
        <position position="98"/>
    </location>
</feature>
<evidence type="ECO:0000256" key="2">
    <source>
        <dbReference type="ARBA" id="ARBA00023266"/>
    </source>
</evidence>
<sequence length="368" mass="42161">MSKHLVPKSAYKEIMLSEHPIMDVRAPIEFNKGAFPSSTNLPLMQDGERQKVGTCYKDRGQAAAIELGHSLVRGKIKQRRVDAWLEYLEQNPDAYLCCFRGGLRSQLSQQWLKDAGLSVPYIEGGYKAMRQYLIDVIDDAPNQKPTFILSGITGSGKTDFLVKRTEAVDLEGIAHHRGSSFGRYHEPQPSQINFENRLAVELLKHQDRHQSCLVLEDESFLIGRSAIPKTFYTAMQSAQVLVLDESDENRHNRLLEEYVHKMHSGYVERLGEEAGFIAFSEYLSQSITGIKKRLGGQLHDEFQSIITHALNVQQQRNSTEAHLEWITLLLSKYYDPMYQFQLDKKQSRVVFKGNHQAMHEWLDDYATK</sequence>
<reference evidence="5" key="1">
    <citation type="submission" date="2021-07" db="EMBL/GenBank/DDBJ databases">
        <title>Shewanella sp. YLB-07 whole genome sequence.</title>
        <authorList>
            <person name="Yu L."/>
        </authorList>
    </citation>
    <scope>NUCLEOTIDE SEQUENCE</scope>
    <source>
        <strain evidence="5">YLB-08</strain>
    </source>
</reference>
<dbReference type="PANTHER" id="PTHR30401:SF0">
    <property type="entry name" value="TRNA 2-SELENOURIDINE SYNTHASE"/>
    <property type="match status" value="1"/>
</dbReference>
<evidence type="ECO:0000256" key="1">
    <source>
        <dbReference type="ARBA" id="ARBA00022679"/>
    </source>
</evidence>
<dbReference type="NCBIfam" id="NF008751">
    <property type="entry name" value="PRK11784.1-3"/>
    <property type="match status" value="1"/>
</dbReference>
<dbReference type="Gene3D" id="3.40.250.10">
    <property type="entry name" value="Rhodanese-like domain"/>
    <property type="match status" value="1"/>
</dbReference>
<dbReference type="InterPro" id="IPR001763">
    <property type="entry name" value="Rhodanese-like_dom"/>
</dbReference>
<dbReference type="NCBIfam" id="TIGR03167">
    <property type="entry name" value="tRNA_sel_U_synt"/>
    <property type="match status" value="1"/>
</dbReference>
<protein>
    <recommendedName>
        <fullName evidence="3">tRNA 2-selenouridine synthase</fullName>
        <ecNumber evidence="3">2.9.1.3</ecNumber>
    </recommendedName>
</protein>
<dbReference type="Pfam" id="PF26341">
    <property type="entry name" value="AAA_SelU"/>
    <property type="match status" value="1"/>
</dbReference>
<dbReference type="SMART" id="SM00450">
    <property type="entry name" value="RHOD"/>
    <property type="match status" value="1"/>
</dbReference>
<keyword evidence="1 3" id="KW-0808">Transferase</keyword>
<dbReference type="RefSeq" id="WP_142873433.1">
    <property type="nucleotide sequence ID" value="NZ_CP045503.2"/>
</dbReference>
<feature type="domain" description="Rhodanese" evidence="4">
    <location>
        <begin position="15"/>
        <end position="138"/>
    </location>
</feature>
<gene>
    <name evidence="5" type="primary">mnmH</name>
    <name evidence="3" type="synonym">selU</name>
    <name evidence="5" type="ORF">FM038_024200</name>
</gene>
<evidence type="ECO:0000313" key="6">
    <source>
        <dbReference type="Proteomes" id="UP000316416"/>
    </source>
</evidence>
<dbReference type="GO" id="GO:0016740">
    <property type="term" value="F:transferase activity"/>
    <property type="evidence" value="ECO:0007669"/>
    <property type="project" value="UniProtKB-KW"/>
</dbReference>
<comment type="catalytic activity">
    <reaction evidence="3">
        <text>5-methylaminomethyl-2-(Se-phospho)selenouridine(34) in tRNA + H2O = 5-methylaminomethyl-2-selenouridine(34) in tRNA + phosphate</text>
        <dbReference type="Rhea" id="RHEA:60176"/>
        <dbReference type="Rhea" id="RHEA-COMP:10196"/>
        <dbReference type="Rhea" id="RHEA-COMP:15523"/>
        <dbReference type="ChEBI" id="CHEBI:15377"/>
        <dbReference type="ChEBI" id="CHEBI:43474"/>
        <dbReference type="ChEBI" id="CHEBI:82743"/>
        <dbReference type="ChEBI" id="CHEBI:143702"/>
    </reaction>
</comment>
<dbReference type="EC" id="2.9.1.3" evidence="3"/>
<comment type="catalytic activity">
    <reaction evidence="3">
        <text>5-methylaminomethyl-2-thiouridine(34) in tRNA + (2E)-geranyl diphosphate = 5-methylaminomethyl-S-(2E)-geranyl-thiouridine(34) in tRNA + diphosphate</text>
        <dbReference type="Rhea" id="RHEA:14085"/>
        <dbReference type="Rhea" id="RHEA-COMP:10195"/>
        <dbReference type="Rhea" id="RHEA-COMP:14654"/>
        <dbReference type="ChEBI" id="CHEBI:33019"/>
        <dbReference type="ChEBI" id="CHEBI:58057"/>
        <dbReference type="ChEBI" id="CHEBI:74455"/>
        <dbReference type="ChEBI" id="CHEBI:140632"/>
    </reaction>
</comment>
<dbReference type="PANTHER" id="PTHR30401">
    <property type="entry name" value="TRNA 2-SELENOURIDINE SYNTHASE"/>
    <property type="match status" value="1"/>
</dbReference>
<keyword evidence="2 3" id="KW-0711">Selenium</keyword>
<comment type="subunit">
    <text evidence="3">Monomer.</text>
</comment>
<dbReference type="SUPFAM" id="SSF52821">
    <property type="entry name" value="Rhodanese/Cell cycle control phosphatase"/>
    <property type="match status" value="1"/>
</dbReference>
<keyword evidence="6" id="KW-1185">Reference proteome</keyword>
<dbReference type="InterPro" id="IPR036873">
    <property type="entry name" value="Rhodanese-like_dom_sf"/>
</dbReference>
<evidence type="ECO:0000259" key="4">
    <source>
        <dbReference type="PROSITE" id="PS50206"/>
    </source>
</evidence>
<organism evidence="5 6">
    <name type="scientific">Shewanella eurypsychrophilus</name>
    <dbReference type="NCBI Taxonomy" id="2593656"/>
    <lineage>
        <taxon>Bacteria</taxon>
        <taxon>Pseudomonadati</taxon>
        <taxon>Pseudomonadota</taxon>
        <taxon>Gammaproteobacteria</taxon>
        <taxon>Alteromonadales</taxon>
        <taxon>Shewanellaceae</taxon>
        <taxon>Shewanella</taxon>
    </lineage>
</organism>
<evidence type="ECO:0000313" key="5">
    <source>
        <dbReference type="EMBL" id="QPG60104.1"/>
    </source>
</evidence>
<dbReference type="InterPro" id="IPR017582">
    <property type="entry name" value="SelU"/>
</dbReference>
<comment type="function">
    <text evidence="3">Involved in the post-transcriptional modification of the uridine at the wobble position (U34) of tRNA(Lys), tRNA(Glu) and tRNA(Gln). Catalyzes the conversion of 2-thiouridine (S2U-RNA) to 2-selenouridine (Se2U-RNA). Acts in a two-step process involving geranylation of 2-thiouridine (S2U) to S-geranyl-2-thiouridine (geS2U) and subsequent selenation of the latter derivative to 2-selenouridine (Se2U) in the tRNA chain.</text>
</comment>
<proteinExistence type="inferred from homology"/>
<dbReference type="HAMAP" id="MF_01622">
    <property type="entry name" value="tRNA_sel_U_synth"/>
    <property type="match status" value="1"/>
</dbReference>
<comment type="catalytic activity">
    <reaction evidence="3">
        <text>5-methylaminomethyl-S-(2E)-geranyl-thiouridine(34) in tRNA + selenophosphate + H(+) = 5-methylaminomethyl-2-(Se-phospho)selenouridine(34) in tRNA + (2E)-thiogeraniol</text>
        <dbReference type="Rhea" id="RHEA:60172"/>
        <dbReference type="Rhea" id="RHEA-COMP:14654"/>
        <dbReference type="Rhea" id="RHEA-COMP:15523"/>
        <dbReference type="ChEBI" id="CHEBI:15378"/>
        <dbReference type="ChEBI" id="CHEBI:16144"/>
        <dbReference type="ChEBI" id="CHEBI:140632"/>
        <dbReference type="ChEBI" id="CHEBI:143702"/>
        <dbReference type="ChEBI" id="CHEBI:143703"/>
    </reaction>
</comment>